<dbReference type="Gene3D" id="2.120.10.30">
    <property type="entry name" value="TolB, C-terminal domain"/>
    <property type="match status" value="1"/>
</dbReference>
<evidence type="ECO:0000313" key="2">
    <source>
        <dbReference type="Proteomes" id="UP001375743"/>
    </source>
</evidence>
<gene>
    <name evidence="1" type="ORF">U1T56_07730</name>
</gene>
<comment type="caution">
    <text evidence="1">The sequence shown here is derived from an EMBL/GenBank/DDBJ whole genome shotgun (WGS) entry which is preliminary data.</text>
</comment>
<organism evidence="1 2">
    <name type="scientific">Benzoatithermus flavus</name>
    <dbReference type="NCBI Taxonomy" id="3108223"/>
    <lineage>
        <taxon>Bacteria</taxon>
        <taxon>Pseudomonadati</taxon>
        <taxon>Pseudomonadota</taxon>
        <taxon>Alphaproteobacteria</taxon>
        <taxon>Geminicoccales</taxon>
        <taxon>Geminicoccaceae</taxon>
        <taxon>Benzoatithermus</taxon>
    </lineage>
</organism>
<dbReference type="Proteomes" id="UP001375743">
    <property type="component" value="Unassembled WGS sequence"/>
</dbReference>
<accession>A0ABU8XPS1</accession>
<dbReference type="InterPro" id="IPR011042">
    <property type="entry name" value="6-blade_b-propeller_TolB-like"/>
</dbReference>
<dbReference type="RefSeq" id="WP_418159043.1">
    <property type="nucleotide sequence ID" value="NZ_JBBLZC010000006.1"/>
</dbReference>
<name>A0ABU8XPS1_9PROT</name>
<dbReference type="EMBL" id="JBBLZC010000006">
    <property type="protein sequence ID" value="MEK0083036.1"/>
    <property type="molecule type" value="Genomic_DNA"/>
</dbReference>
<sequence length="102" mass="11112">MAFDNAGVQVPPSDAADEPAEAFGRVNVAMYGQGRVPGRQEGRNLRSTSLAVRPGTDDLHIVTSDGKGGQDATIFHARAFANVLPLYSHRRRTRPARHRSFL</sequence>
<evidence type="ECO:0000313" key="1">
    <source>
        <dbReference type="EMBL" id="MEK0083036.1"/>
    </source>
</evidence>
<protein>
    <submittedName>
        <fullName evidence="1">Uncharacterized protein</fullName>
    </submittedName>
</protein>
<keyword evidence="2" id="KW-1185">Reference proteome</keyword>
<reference evidence="1 2" key="1">
    <citation type="submission" date="2024-01" db="EMBL/GenBank/DDBJ databases">
        <title>Multi-omics insights into the function and evolution of sodium benzoate biodegradation pathways in Benzoatithermus flavus gen. nov., sp. nov. from hot spring.</title>
        <authorList>
            <person name="Hu C.-J."/>
            <person name="Li W.-J."/>
        </authorList>
    </citation>
    <scope>NUCLEOTIDE SEQUENCE [LARGE SCALE GENOMIC DNA]</scope>
    <source>
        <strain evidence="1 2">SYSU G07066</strain>
    </source>
</reference>
<proteinExistence type="predicted"/>